<comment type="similarity">
    <text evidence="2 12">Belongs to the RNA methyltransferase RsmE family.</text>
</comment>
<dbReference type="Gene3D" id="2.40.240.20">
    <property type="entry name" value="Hypothetical PUA domain-like, domain 1"/>
    <property type="match status" value="1"/>
</dbReference>
<dbReference type="InterPro" id="IPR015947">
    <property type="entry name" value="PUA-like_sf"/>
</dbReference>
<dbReference type="EMBL" id="SZUA01000001">
    <property type="protein sequence ID" value="TKR34099.1"/>
    <property type="molecule type" value="Genomic_DNA"/>
</dbReference>
<dbReference type="NCBIfam" id="NF008692">
    <property type="entry name" value="PRK11713.1-5"/>
    <property type="match status" value="1"/>
</dbReference>
<evidence type="ECO:0000256" key="2">
    <source>
        <dbReference type="ARBA" id="ARBA00005528"/>
    </source>
</evidence>
<comment type="function">
    <text evidence="10 12">Specifically methylates the N3 position of the uracil ring of uridine 1498 (m3U1498) in 16S rRNA. Acts on the fully assembled 30S ribosomal subunit.</text>
</comment>
<comment type="catalytic activity">
    <reaction evidence="11 12">
        <text>uridine(1498) in 16S rRNA + S-adenosyl-L-methionine = N(3)-methyluridine(1498) in 16S rRNA + S-adenosyl-L-homocysteine + H(+)</text>
        <dbReference type="Rhea" id="RHEA:42920"/>
        <dbReference type="Rhea" id="RHEA-COMP:10283"/>
        <dbReference type="Rhea" id="RHEA-COMP:10284"/>
        <dbReference type="ChEBI" id="CHEBI:15378"/>
        <dbReference type="ChEBI" id="CHEBI:57856"/>
        <dbReference type="ChEBI" id="CHEBI:59789"/>
        <dbReference type="ChEBI" id="CHEBI:65315"/>
        <dbReference type="ChEBI" id="CHEBI:74502"/>
        <dbReference type="EC" id="2.1.1.193"/>
    </reaction>
</comment>
<dbReference type="GO" id="GO:0070042">
    <property type="term" value="F:rRNA (uridine-N3-)-methyltransferase activity"/>
    <property type="evidence" value="ECO:0007669"/>
    <property type="project" value="TreeGrafter"/>
</dbReference>
<keyword evidence="8 12" id="KW-0808">Transferase</keyword>
<evidence type="ECO:0000256" key="4">
    <source>
        <dbReference type="ARBA" id="ARBA00013673"/>
    </source>
</evidence>
<comment type="caution">
    <text evidence="15">The sequence shown here is derived from an EMBL/GenBank/DDBJ whole genome shotgun (WGS) entry which is preliminary data.</text>
</comment>
<evidence type="ECO:0000313" key="15">
    <source>
        <dbReference type="EMBL" id="TKR34099.1"/>
    </source>
</evidence>
<dbReference type="EC" id="2.1.1.193" evidence="3 12"/>
<dbReference type="PANTHER" id="PTHR30027">
    <property type="entry name" value="RIBOSOMAL RNA SMALL SUBUNIT METHYLTRANSFERASE E"/>
    <property type="match status" value="1"/>
</dbReference>
<dbReference type="Pfam" id="PF20260">
    <property type="entry name" value="PUA_4"/>
    <property type="match status" value="1"/>
</dbReference>
<dbReference type="CDD" id="cd18084">
    <property type="entry name" value="RsmE-like"/>
    <property type="match status" value="1"/>
</dbReference>
<dbReference type="RefSeq" id="WP_137266302.1">
    <property type="nucleotide sequence ID" value="NZ_SZUA01000001.1"/>
</dbReference>
<sequence>MRLTRTYVDLSLAVGRRVALPEDATAHLVRVLRLGEGDACVLFNGDGNDYDARLLSAGKRGAEAEIVAVREVGNESPLRIVLLQGIARGEKMDLILQKATELGVAGIVPVVAERTEVKLDAQRSEKRMAHWRSVIVAACEQSGRTRIPELAAPAAPAAAASAAASGALKLTLDPTGEFTSASLQAPEAGGLVVAIGPEGGWSPRDRETLRAAGFVGLRLGPRVLRTETAGLAAIAALQARFGDL</sequence>
<comment type="subcellular location">
    <subcellularLocation>
        <location evidence="1 12">Cytoplasm</location>
    </subcellularLocation>
</comment>
<dbReference type="PIRSF" id="PIRSF015601">
    <property type="entry name" value="MTase_slr0722"/>
    <property type="match status" value="1"/>
</dbReference>
<evidence type="ECO:0000256" key="10">
    <source>
        <dbReference type="ARBA" id="ARBA00025699"/>
    </source>
</evidence>
<evidence type="ECO:0000256" key="7">
    <source>
        <dbReference type="ARBA" id="ARBA00022603"/>
    </source>
</evidence>
<dbReference type="Pfam" id="PF04452">
    <property type="entry name" value="Methyltrans_RNA"/>
    <property type="match status" value="1"/>
</dbReference>
<dbReference type="AlphaFoldDB" id="A0A4U5K4U7"/>
<accession>A0A4U5K4U7</accession>
<organism evidence="15 16">
    <name type="scientific">Luteimonas gilva</name>
    <dbReference type="NCBI Taxonomy" id="2572684"/>
    <lineage>
        <taxon>Bacteria</taxon>
        <taxon>Pseudomonadati</taxon>
        <taxon>Pseudomonadota</taxon>
        <taxon>Gammaproteobacteria</taxon>
        <taxon>Lysobacterales</taxon>
        <taxon>Lysobacteraceae</taxon>
        <taxon>Luteimonas</taxon>
    </lineage>
</organism>
<dbReference type="SUPFAM" id="SSF75217">
    <property type="entry name" value="alpha/beta knot"/>
    <property type="match status" value="1"/>
</dbReference>
<keyword evidence="7 12" id="KW-0489">Methyltransferase</keyword>
<dbReference type="OrthoDB" id="9815641at2"/>
<keyword evidence="16" id="KW-1185">Reference proteome</keyword>
<dbReference type="GO" id="GO:0070475">
    <property type="term" value="P:rRNA base methylation"/>
    <property type="evidence" value="ECO:0007669"/>
    <property type="project" value="TreeGrafter"/>
</dbReference>
<dbReference type="InterPro" id="IPR029028">
    <property type="entry name" value="Alpha/beta_knot_MTases"/>
</dbReference>
<gene>
    <name evidence="15" type="ORF">FCE95_07485</name>
</gene>
<dbReference type="Gene3D" id="3.40.1280.10">
    <property type="match status" value="1"/>
</dbReference>
<dbReference type="InterPro" id="IPR046886">
    <property type="entry name" value="RsmE_MTase_dom"/>
</dbReference>
<evidence type="ECO:0000256" key="5">
    <source>
        <dbReference type="ARBA" id="ARBA00022490"/>
    </source>
</evidence>
<dbReference type="InterPro" id="IPR046887">
    <property type="entry name" value="RsmE_PUA-like"/>
</dbReference>
<evidence type="ECO:0000256" key="9">
    <source>
        <dbReference type="ARBA" id="ARBA00022691"/>
    </source>
</evidence>
<dbReference type="InterPro" id="IPR006700">
    <property type="entry name" value="RsmE"/>
</dbReference>
<dbReference type="SUPFAM" id="SSF88697">
    <property type="entry name" value="PUA domain-like"/>
    <property type="match status" value="1"/>
</dbReference>
<evidence type="ECO:0000313" key="16">
    <source>
        <dbReference type="Proteomes" id="UP000308707"/>
    </source>
</evidence>
<evidence type="ECO:0000256" key="1">
    <source>
        <dbReference type="ARBA" id="ARBA00004496"/>
    </source>
</evidence>
<evidence type="ECO:0000259" key="13">
    <source>
        <dbReference type="Pfam" id="PF04452"/>
    </source>
</evidence>
<dbReference type="PANTHER" id="PTHR30027:SF3">
    <property type="entry name" value="16S RRNA (URACIL(1498)-N(3))-METHYLTRANSFERASE"/>
    <property type="match status" value="1"/>
</dbReference>
<keyword evidence="6 12" id="KW-0698">rRNA processing</keyword>
<evidence type="ECO:0000256" key="8">
    <source>
        <dbReference type="ARBA" id="ARBA00022679"/>
    </source>
</evidence>
<proteinExistence type="inferred from homology"/>
<evidence type="ECO:0000256" key="6">
    <source>
        <dbReference type="ARBA" id="ARBA00022552"/>
    </source>
</evidence>
<name>A0A4U5K4U7_9GAMM</name>
<keyword evidence="9 12" id="KW-0949">S-adenosyl-L-methionine</keyword>
<keyword evidence="5 12" id="KW-0963">Cytoplasm</keyword>
<protein>
    <recommendedName>
        <fullName evidence="4 12">Ribosomal RNA small subunit methyltransferase E</fullName>
        <ecNumber evidence="3 12">2.1.1.193</ecNumber>
    </recommendedName>
</protein>
<evidence type="ECO:0000259" key="14">
    <source>
        <dbReference type="Pfam" id="PF20260"/>
    </source>
</evidence>
<feature type="domain" description="Ribosomal RNA small subunit methyltransferase E PUA-like" evidence="14">
    <location>
        <begin position="20"/>
        <end position="66"/>
    </location>
</feature>
<dbReference type="GO" id="GO:0005737">
    <property type="term" value="C:cytoplasm"/>
    <property type="evidence" value="ECO:0007669"/>
    <property type="project" value="UniProtKB-SubCell"/>
</dbReference>
<reference evidence="15 16" key="1">
    <citation type="submission" date="2019-04" db="EMBL/GenBank/DDBJ databases">
        <title>Reference strain of H23.</title>
        <authorList>
            <person name="Luo X."/>
        </authorList>
    </citation>
    <scope>NUCLEOTIDE SEQUENCE [LARGE SCALE GENOMIC DNA]</scope>
    <source>
        <strain evidence="15 16">H23</strain>
    </source>
</reference>
<dbReference type="InterPro" id="IPR029026">
    <property type="entry name" value="tRNA_m1G_MTases_N"/>
</dbReference>
<feature type="domain" description="Ribosomal RNA small subunit methyltransferase E methyltransferase" evidence="13">
    <location>
        <begin position="74"/>
        <end position="238"/>
    </location>
</feature>
<dbReference type="Proteomes" id="UP000308707">
    <property type="component" value="Unassembled WGS sequence"/>
</dbReference>
<dbReference type="NCBIfam" id="TIGR00046">
    <property type="entry name" value="RsmE family RNA methyltransferase"/>
    <property type="match status" value="1"/>
</dbReference>
<evidence type="ECO:0000256" key="11">
    <source>
        <dbReference type="ARBA" id="ARBA00047944"/>
    </source>
</evidence>
<evidence type="ECO:0000256" key="12">
    <source>
        <dbReference type="PIRNR" id="PIRNR015601"/>
    </source>
</evidence>
<evidence type="ECO:0000256" key="3">
    <source>
        <dbReference type="ARBA" id="ARBA00012328"/>
    </source>
</evidence>